<dbReference type="Gene3D" id="3.90.1300.10">
    <property type="entry name" value="Amidase signature (AS) domain"/>
    <property type="match status" value="1"/>
</dbReference>
<dbReference type="InterPro" id="IPR001208">
    <property type="entry name" value="MCM_dom"/>
</dbReference>
<dbReference type="Gene3D" id="3.30.40.10">
    <property type="entry name" value="Zinc/RING finger domain, C3HC4 (zinc finger)"/>
    <property type="match status" value="1"/>
</dbReference>
<feature type="domain" description="RING-type" evidence="15">
    <location>
        <begin position="1304"/>
        <end position="1347"/>
    </location>
</feature>
<dbReference type="SMART" id="SM00350">
    <property type="entry name" value="MCM"/>
    <property type="match status" value="1"/>
</dbReference>
<dbReference type="GO" id="GO:0003678">
    <property type="term" value="F:DNA helicase activity"/>
    <property type="evidence" value="ECO:0007669"/>
    <property type="project" value="UniProtKB-EC"/>
</dbReference>
<dbReference type="CDD" id="cd16569">
    <property type="entry name" value="RING-HC_SHPRH-like"/>
    <property type="match status" value="1"/>
</dbReference>
<dbReference type="PROSITE" id="PS00518">
    <property type="entry name" value="ZF_RING_1"/>
    <property type="match status" value="1"/>
</dbReference>
<feature type="region of interest" description="Disordered" evidence="13">
    <location>
        <begin position="452"/>
        <end position="491"/>
    </location>
</feature>
<gene>
    <name evidence="17" type="ORF">GEV33_009684</name>
</gene>
<dbReference type="InterPro" id="IPR038718">
    <property type="entry name" value="SNF2-like_sf"/>
</dbReference>
<dbReference type="SMART" id="SM00382">
    <property type="entry name" value="AAA"/>
    <property type="match status" value="1"/>
</dbReference>
<dbReference type="CDD" id="cd18793">
    <property type="entry name" value="SF2_C_SNF"/>
    <property type="match status" value="1"/>
</dbReference>
<evidence type="ECO:0000259" key="14">
    <source>
        <dbReference type="PROSITE" id="PS50051"/>
    </source>
</evidence>
<feature type="region of interest" description="Disordered" evidence="13">
    <location>
        <begin position="1525"/>
        <end position="1581"/>
    </location>
</feature>
<feature type="compositionally biased region" description="Low complexity" evidence="13">
    <location>
        <begin position="1549"/>
        <end position="1561"/>
    </location>
</feature>
<keyword evidence="2" id="KW-0235">DNA replication</keyword>
<evidence type="ECO:0000256" key="12">
    <source>
        <dbReference type="RuleBase" id="RU004070"/>
    </source>
</evidence>
<name>A0A8J6HEB8_TENMO</name>
<dbReference type="SUPFAM" id="SSF75304">
    <property type="entry name" value="Amidase signature (AS) enzymes"/>
    <property type="match status" value="1"/>
</dbReference>
<dbReference type="GO" id="GO:0016787">
    <property type="term" value="F:hydrolase activity"/>
    <property type="evidence" value="ECO:0007669"/>
    <property type="project" value="UniProtKB-KW"/>
</dbReference>
<feature type="compositionally biased region" description="Polar residues" evidence="13">
    <location>
        <begin position="458"/>
        <end position="467"/>
    </location>
</feature>
<evidence type="ECO:0000313" key="18">
    <source>
        <dbReference type="Proteomes" id="UP000719412"/>
    </source>
</evidence>
<dbReference type="Pfam" id="PF21325">
    <property type="entry name" value="SHPRH_helical-1st"/>
    <property type="match status" value="1"/>
</dbReference>
<dbReference type="Pfam" id="PF00271">
    <property type="entry name" value="Helicase_C"/>
    <property type="match status" value="1"/>
</dbReference>
<dbReference type="PROSITE" id="PS51194">
    <property type="entry name" value="HELICASE_CTER"/>
    <property type="match status" value="1"/>
</dbReference>
<dbReference type="Pfam" id="PF00493">
    <property type="entry name" value="MCM"/>
    <property type="match status" value="1"/>
</dbReference>
<dbReference type="Pfam" id="PF21324">
    <property type="entry name" value="SHPRH_helical-2nd"/>
    <property type="match status" value="1"/>
</dbReference>
<comment type="caution">
    <text evidence="17">The sequence shown here is derived from an EMBL/GenBank/DDBJ whole genome shotgun (WGS) entry which is preliminary data.</text>
</comment>
<feature type="compositionally biased region" description="Basic and acidic residues" evidence="13">
    <location>
        <begin position="2114"/>
        <end position="2125"/>
    </location>
</feature>
<evidence type="ECO:0000256" key="8">
    <source>
        <dbReference type="ARBA" id="ARBA00022833"/>
    </source>
</evidence>
<keyword evidence="8" id="KW-0862">Zinc</keyword>
<evidence type="ECO:0000256" key="7">
    <source>
        <dbReference type="ARBA" id="ARBA00022806"/>
    </source>
</evidence>
<dbReference type="CDD" id="cd18070">
    <property type="entry name" value="DEXQc_SHPRH"/>
    <property type="match status" value="1"/>
</dbReference>
<dbReference type="InterPro" id="IPR049730">
    <property type="entry name" value="SNF2/RAD54-like_C"/>
</dbReference>
<dbReference type="GO" id="GO:0000209">
    <property type="term" value="P:protein polyubiquitination"/>
    <property type="evidence" value="ECO:0007669"/>
    <property type="project" value="TreeGrafter"/>
</dbReference>
<dbReference type="GO" id="GO:0008270">
    <property type="term" value="F:zinc ion binding"/>
    <property type="evidence" value="ECO:0007669"/>
    <property type="project" value="UniProtKB-KW"/>
</dbReference>
<evidence type="ECO:0000256" key="1">
    <source>
        <dbReference type="ARBA" id="ARBA00012551"/>
    </source>
</evidence>
<dbReference type="InterPro" id="IPR048695">
    <property type="entry name" value="SHPRH_helical_2nd"/>
</dbReference>
<dbReference type="SUPFAM" id="SSF52540">
    <property type="entry name" value="P-loop containing nucleoside triphosphate hydrolases"/>
    <property type="match status" value="3"/>
</dbReference>
<keyword evidence="10 12" id="KW-0238">DNA-binding</keyword>
<dbReference type="SMART" id="SM00487">
    <property type="entry name" value="DEXDc"/>
    <property type="match status" value="1"/>
</dbReference>
<dbReference type="InterPro" id="IPR048686">
    <property type="entry name" value="SHPRH_helical_1st"/>
</dbReference>
<evidence type="ECO:0000256" key="6">
    <source>
        <dbReference type="ARBA" id="ARBA00022801"/>
    </source>
</evidence>
<organism evidence="17 18">
    <name type="scientific">Tenebrio molitor</name>
    <name type="common">Yellow mealworm beetle</name>
    <dbReference type="NCBI Taxonomy" id="7067"/>
    <lineage>
        <taxon>Eukaryota</taxon>
        <taxon>Metazoa</taxon>
        <taxon>Ecdysozoa</taxon>
        <taxon>Arthropoda</taxon>
        <taxon>Hexapoda</taxon>
        <taxon>Insecta</taxon>
        <taxon>Pterygota</taxon>
        <taxon>Neoptera</taxon>
        <taxon>Endopterygota</taxon>
        <taxon>Coleoptera</taxon>
        <taxon>Polyphaga</taxon>
        <taxon>Cucujiformia</taxon>
        <taxon>Tenebrionidae</taxon>
        <taxon>Tenebrio</taxon>
    </lineage>
</organism>
<dbReference type="InterPro" id="IPR003593">
    <property type="entry name" value="AAA+_ATPase"/>
</dbReference>
<feature type="domain" description="MCM C-terminal AAA(+) ATPase" evidence="14">
    <location>
        <begin position="1647"/>
        <end position="1843"/>
    </location>
</feature>
<dbReference type="GO" id="GO:0006974">
    <property type="term" value="P:DNA damage response"/>
    <property type="evidence" value="ECO:0007669"/>
    <property type="project" value="TreeGrafter"/>
</dbReference>
<dbReference type="InterPro" id="IPR013083">
    <property type="entry name" value="Znf_RING/FYVE/PHD"/>
</dbReference>
<dbReference type="SMART" id="SM00490">
    <property type="entry name" value="HELICc"/>
    <property type="match status" value="1"/>
</dbReference>
<comment type="similarity">
    <text evidence="12">Belongs to the MCM family.</text>
</comment>
<keyword evidence="9 12" id="KW-0067">ATP-binding</keyword>
<keyword evidence="6" id="KW-0378">Hydrolase</keyword>
<dbReference type="Pfam" id="PF00097">
    <property type="entry name" value="zf-C3HC4"/>
    <property type="match status" value="1"/>
</dbReference>
<feature type="compositionally biased region" description="Basic residues" evidence="13">
    <location>
        <begin position="1530"/>
        <end position="1548"/>
    </location>
</feature>
<dbReference type="SUPFAM" id="SSF57850">
    <property type="entry name" value="RING/U-box"/>
    <property type="match status" value="1"/>
</dbReference>
<protein>
    <recommendedName>
        <fullName evidence="1">DNA helicase</fullName>
        <ecNumber evidence="1">3.6.4.12</ecNumber>
    </recommendedName>
</protein>
<evidence type="ECO:0000256" key="11">
    <source>
        <dbReference type="PROSITE-ProRule" id="PRU00175"/>
    </source>
</evidence>
<evidence type="ECO:0000313" key="17">
    <source>
        <dbReference type="EMBL" id="KAH0813109.1"/>
    </source>
</evidence>
<dbReference type="Pfam" id="PF00176">
    <property type="entry name" value="SNF2-rel_dom"/>
    <property type="match status" value="1"/>
</dbReference>
<dbReference type="InterPro" id="IPR001650">
    <property type="entry name" value="Helicase_C-like"/>
</dbReference>
<sequence>MTRYSRDLKLMMRVMTSDEVVLGLRLEEKVDMSRVKVFFMESEGNSFALPKVQDEIALTVRQSVDHLRNRSNCQIVNDFKFSELQNSFEIAGSTLFSLKDIPNPLKADDQNLALEVIKSCVGLSNYTFNLLQFYVFQQINKAFLSDPGYIKKNEYLKQLFMEKLGHDGVFLYPTFTNSALTHGTFIFKFSGVSYLMIFNSLGLPATHVPCGIDKNGLPIGIQVVAAPYQDRLCFAVAEELEKKKACTGPFHNVIVASEKNKEFLLGEICVGSTNNVLPESWRSCKMSFFTPEESDEEHLLIKLDSTSLLVKLLPEFDLIKDETEVDQSSDYAINRLYTNVKKTREKEISLGCDNVQDPRLKPELRPYQADAVRWMLHRETRACDAEGELHPLYTVIKLKSGLDIYYDTYSGYVELIKPTVETSTRGGILADEMGLGKTVEVLACILTHPAPDSGLSKEPSSSEQSPTVELISKKRKIHEPPPPETALVDNPKKLKVPEDWVKGKSKRSQMRVALEMWYNSCLEDVNKKTTNNRETHSVQCVCGKSHKEGSFSCVDCEKIQHGGCLGYKSKCGPYRCPQCWMNQPLVECKATLIVSPASLRTQWCKEICKHIRGDFRVLQYGGSSLTPIYPTELAKYDVVITTYNVLQSELRLTETEKTLSFRYQRRYSAPGSPLTRVKWWRLCLDEAQTVETPTSMVSAMAKKLSANFRWAVTGTPISKEISDLHGLIDYLQMEPYNDRYTWEQLLFNPYVRGQPEPMYKFLSQVLWRSSKDEIIDQINIPNQTVQEHWLYFSAVEHYFYRCEHQSSCEAFVERATRYDSSIPLHSLDKSSIKMVLAPLLSLRQVCSYPNSVRTRYLATKKPVKSMKDLLDALIAKNTTESEEYLRVVLSSLNGLAGIYLLLQTPEHAIEEYRKVLQLYTRFTEEEKVAKLTVDRLQVIHTMHNLAEILEMCPVEDRTLRDDTLRKDCADLEQKYIERFISQSMSALQDSLFISANIEKLQGSFVLRAGQWYSDLLNWICVHEFTQDLHTKIENLLAVANVEPTVKNERSIIYEIATWDDTISELREKTIDVVNNLYTHCPQDEFQIVIAQELVEKATDCHLRPQKKSKSKKKCEVCVANDHLKSYEFKLFSMSKRTANFEEMSLKGSWKPTTEELIFKSLVAVGRAKNANNDLVKDGEIHINIIETLKKEFKEVRKLWTHLDRQICAQDELNMCKIRLRLKEQAVEEKSQKKLTPLLKNLTYNLENKLETIHVLDEHELEYQRTVLHNEDRQNMDHLEKNLGIRSYLETLHKQQYEGQNPDPCPICKNTLEQHWSILPCGHSYCLECIQLLIEQTRGHHVQCSVCRAYHLVIDISYIKAGEHSTISDSTKIKGNYSTKVESIIKLILQLKAEDESVKVLVFSSWISVLTYMKDALINNDISTELVVSGNLEKQIERFKDEKQNITALLLPIHLGGKGLNLIEATHVILTEPLLNPGEERQAIGRVHRIGQTKPTVVHKFFIKNTIEESIQKAISTDAQNWDKNKILPLKYRRRKTKPQKRQQRKTKPQKQQQRQTKPQKQQQRKTKPEKQQQCKAKTQTNLGVIKRRSKPFVVGKKIEVELVIKANHIQVNNNSSTVSLTPELKDMFQAFWKTYSDRSLAARNIILNPQLFGLFVVKLAVAVVLAGGSDVNSSNTGVRTRAEPHLLLVGDPGTGKSQLLRFASRIIPRSVLTTGVGSTAAGLTVTAVMENGEWQLEGGALVLSDGGICCIDEFNSMKEHDRISIHEAMEQQSISVAKASIVCKLSTRCSILAATNPKGNIDPSQPLNTNVALASPLLSRFDLILLLRDKVDSVYDSQLVDYILSCQDNSSSSKLSESINWTVETLQAYFAVIKKIHPTLTDDSNRILGAYYQAQRRKNSRNKSRTTVRLLDSLVRLSQGHARLMYHEEVQIVDAVTAVILLETSMETDSSIFDLRFDVRSDFPDDPVDNYRKLAKIVLGRLELDDLLRKELQSVDRNATAKRGENRSAPVHQIESRFFHVEKNQPEFDRSENAQKTKRVRSPEEITSKKIRLGDNINDLESDAVALSRMPSVNDVLPLGDIDEFRLNCEKEGETEVEDGQGKNETAMDETGASEERTGKELSQG</sequence>
<dbReference type="InterPro" id="IPR014001">
    <property type="entry name" value="Helicase_ATP-bd"/>
</dbReference>
<dbReference type="PROSITE" id="PS00847">
    <property type="entry name" value="MCM_1"/>
    <property type="match status" value="1"/>
</dbReference>
<feature type="region of interest" description="Disordered" evidence="13">
    <location>
        <begin position="2088"/>
        <end position="2125"/>
    </location>
</feature>
<dbReference type="PANTHER" id="PTHR45865:SF1">
    <property type="entry name" value="E3 UBIQUITIN-PROTEIN LIGASE SHPRH"/>
    <property type="match status" value="1"/>
</dbReference>
<evidence type="ECO:0000256" key="4">
    <source>
        <dbReference type="ARBA" id="ARBA00022741"/>
    </source>
</evidence>
<reference evidence="17" key="2">
    <citation type="submission" date="2021-08" db="EMBL/GenBank/DDBJ databases">
        <authorList>
            <person name="Eriksson T."/>
        </authorList>
    </citation>
    <scope>NUCLEOTIDE SEQUENCE</scope>
    <source>
        <strain evidence="17">Stoneville</strain>
        <tissue evidence="17">Whole head</tissue>
    </source>
</reference>
<evidence type="ECO:0000256" key="13">
    <source>
        <dbReference type="SAM" id="MobiDB-lite"/>
    </source>
</evidence>
<dbReference type="PROSITE" id="PS50051">
    <property type="entry name" value="MCM_2"/>
    <property type="match status" value="1"/>
</dbReference>
<evidence type="ECO:0000259" key="16">
    <source>
        <dbReference type="PROSITE" id="PS51194"/>
    </source>
</evidence>
<keyword evidence="4 12" id="KW-0547">Nucleotide-binding</keyword>
<dbReference type="Pfam" id="PF17855">
    <property type="entry name" value="MCM_lid"/>
    <property type="match status" value="1"/>
</dbReference>
<dbReference type="EC" id="3.6.4.12" evidence="1"/>
<dbReference type="PROSITE" id="PS50089">
    <property type="entry name" value="ZF_RING_2"/>
    <property type="match status" value="1"/>
</dbReference>
<dbReference type="Gene3D" id="3.40.50.300">
    <property type="entry name" value="P-loop containing nucleotide triphosphate hydrolases"/>
    <property type="match status" value="2"/>
</dbReference>
<dbReference type="PANTHER" id="PTHR45865">
    <property type="entry name" value="E3 UBIQUITIN-PROTEIN LIGASE SHPRH FAMILY MEMBER"/>
    <property type="match status" value="1"/>
</dbReference>
<keyword evidence="18" id="KW-1185">Reference proteome</keyword>
<dbReference type="FunFam" id="3.40.50.300:FF:000671">
    <property type="entry name" value="DNA helicase MCM9 isoform X1"/>
    <property type="match status" value="1"/>
</dbReference>
<dbReference type="EMBL" id="JABDTM020025586">
    <property type="protein sequence ID" value="KAH0813109.1"/>
    <property type="molecule type" value="Genomic_DNA"/>
</dbReference>
<keyword evidence="3" id="KW-0479">Metal-binding</keyword>
<dbReference type="InterPro" id="IPR000330">
    <property type="entry name" value="SNF2_N"/>
</dbReference>
<evidence type="ECO:0000259" key="15">
    <source>
        <dbReference type="PROSITE" id="PS50089"/>
    </source>
</evidence>
<dbReference type="GO" id="GO:0005524">
    <property type="term" value="F:ATP binding"/>
    <property type="evidence" value="ECO:0007669"/>
    <property type="project" value="UniProtKB-KW"/>
</dbReference>
<reference evidence="17" key="1">
    <citation type="journal article" date="2020" name="J Insects Food Feed">
        <title>The yellow mealworm (Tenebrio molitor) genome: a resource for the emerging insects as food and feed industry.</title>
        <authorList>
            <person name="Eriksson T."/>
            <person name="Andere A."/>
            <person name="Kelstrup H."/>
            <person name="Emery V."/>
            <person name="Picard C."/>
        </authorList>
    </citation>
    <scope>NUCLEOTIDE SEQUENCE</scope>
    <source>
        <strain evidence="17">Stoneville</strain>
        <tissue evidence="17">Whole head</tissue>
    </source>
</reference>
<evidence type="ECO:0000256" key="9">
    <source>
        <dbReference type="ARBA" id="ARBA00022840"/>
    </source>
</evidence>
<dbReference type="InterPro" id="IPR052583">
    <property type="entry name" value="ATP-helicase/E3_Ub-Ligase"/>
</dbReference>
<dbReference type="InterPro" id="IPR018525">
    <property type="entry name" value="MCM_CS"/>
</dbReference>
<evidence type="ECO:0000256" key="10">
    <source>
        <dbReference type="ARBA" id="ARBA00023125"/>
    </source>
</evidence>
<keyword evidence="5 11" id="KW-0863">Zinc-finger</keyword>
<accession>A0A8J6HEB8</accession>
<dbReference type="Proteomes" id="UP000719412">
    <property type="component" value="Unassembled WGS sequence"/>
</dbReference>
<evidence type="ECO:0000256" key="3">
    <source>
        <dbReference type="ARBA" id="ARBA00022723"/>
    </source>
</evidence>
<feature type="region of interest" description="Disordered" evidence="13">
    <location>
        <begin position="2020"/>
        <end position="2047"/>
    </location>
</feature>
<dbReference type="GO" id="GO:0003677">
    <property type="term" value="F:DNA binding"/>
    <property type="evidence" value="ECO:0007669"/>
    <property type="project" value="UniProtKB-KW"/>
</dbReference>
<dbReference type="InterPro" id="IPR036928">
    <property type="entry name" value="AS_sf"/>
</dbReference>
<keyword evidence="7" id="KW-0347">Helicase</keyword>
<dbReference type="InterPro" id="IPR017907">
    <property type="entry name" value="Znf_RING_CS"/>
</dbReference>
<dbReference type="InterPro" id="IPR031327">
    <property type="entry name" value="MCM"/>
</dbReference>
<dbReference type="PRINTS" id="PR01657">
    <property type="entry name" value="MCMFAMILY"/>
</dbReference>
<dbReference type="Gene3D" id="3.40.50.10810">
    <property type="entry name" value="Tandem AAA-ATPase domain"/>
    <property type="match status" value="2"/>
</dbReference>
<dbReference type="InterPro" id="IPR041562">
    <property type="entry name" value="MCM_lid"/>
</dbReference>
<dbReference type="GO" id="GO:0006260">
    <property type="term" value="P:DNA replication"/>
    <property type="evidence" value="ECO:0007669"/>
    <property type="project" value="InterPro"/>
</dbReference>
<proteinExistence type="inferred from homology"/>
<feature type="domain" description="Helicase C-terminal" evidence="16">
    <location>
        <begin position="1382"/>
        <end position="1526"/>
    </location>
</feature>
<dbReference type="InterPro" id="IPR018957">
    <property type="entry name" value="Znf_C3HC4_RING-type"/>
</dbReference>
<dbReference type="InterPro" id="IPR027417">
    <property type="entry name" value="P-loop_NTPase"/>
</dbReference>
<evidence type="ECO:0000256" key="5">
    <source>
        <dbReference type="ARBA" id="ARBA00022771"/>
    </source>
</evidence>
<dbReference type="SMART" id="SM00184">
    <property type="entry name" value="RING"/>
    <property type="match status" value="1"/>
</dbReference>
<evidence type="ECO:0000256" key="2">
    <source>
        <dbReference type="ARBA" id="ARBA00022705"/>
    </source>
</evidence>
<dbReference type="GO" id="GO:0061630">
    <property type="term" value="F:ubiquitin protein ligase activity"/>
    <property type="evidence" value="ECO:0007669"/>
    <property type="project" value="TreeGrafter"/>
</dbReference>
<dbReference type="InterPro" id="IPR001841">
    <property type="entry name" value="Znf_RING"/>
</dbReference>
<dbReference type="Pfam" id="PF01425">
    <property type="entry name" value="Amidase"/>
    <property type="match status" value="1"/>
</dbReference>
<dbReference type="GO" id="GO:0005634">
    <property type="term" value="C:nucleus"/>
    <property type="evidence" value="ECO:0007669"/>
    <property type="project" value="TreeGrafter"/>
</dbReference>
<dbReference type="InterPro" id="IPR023631">
    <property type="entry name" value="Amidase_dom"/>
</dbReference>